<proteinExistence type="predicted"/>
<protein>
    <submittedName>
        <fullName evidence="1">DUF2442 domain-containing protein</fullName>
    </submittedName>
</protein>
<gene>
    <name evidence="1" type="ORF">NP590_06645</name>
</gene>
<accession>A0ABT1TE86</accession>
<dbReference type="Pfam" id="PF10387">
    <property type="entry name" value="DUF2442"/>
    <property type="match status" value="1"/>
</dbReference>
<dbReference type="Gene3D" id="3.30.2020.40">
    <property type="entry name" value="Uncharacterised protein PF10387, DUF2442"/>
    <property type="match status" value="1"/>
</dbReference>
<dbReference type="EMBL" id="JANIBJ010000009">
    <property type="protein sequence ID" value="MCQ8103778.1"/>
    <property type="molecule type" value="Genomic_DNA"/>
</dbReference>
<name>A0ABT1TE86_9GAMM</name>
<reference evidence="1 2" key="1">
    <citation type="submission" date="2022-07" db="EMBL/GenBank/DDBJ databases">
        <title>Methylomonas rivi sp. nov., Methylomonas rosea sp. nov., Methylomonas aureus sp. nov. and Methylomonas subterranea sp. nov., four novel methanotrophs isolated from a freshwater creek and the deep terrestrial subsurface.</title>
        <authorList>
            <person name="Abin C."/>
            <person name="Sankaranarayanan K."/>
            <person name="Garner C."/>
            <person name="Sindelar R."/>
            <person name="Kotary K."/>
            <person name="Garner R."/>
            <person name="Barclay S."/>
            <person name="Lawson P."/>
            <person name="Krumholz L."/>
        </authorList>
    </citation>
    <scope>NUCLEOTIDE SEQUENCE [LARGE SCALE GENOMIC DNA]</scope>
    <source>
        <strain evidence="1 2">SURF-2</strain>
    </source>
</reference>
<dbReference type="RefSeq" id="WP_256601518.1">
    <property type="nucleotide sequence ID" value="NZ_JANIBJ010000009.1"/>
</dbReference>
<sequence>MSSLAVETPRACSVNCTDQELIVFLADGRNISVPLVWFPRLVKADAQQRTDYEILGDGEGIHWPQIDEDISVFGLIAGKPSIEFKAI</sequence>
<dbReference type="InterPro" id="IPR018841">
    <property type="entry name" value="DUF2442"/>
</dbReference>
<dbReference type="Proteomes" id="UP001524499">
    <property type="component" value="Unassembled WGS sequence"/>
</dbReference>
<evidence type="ECO:0000313" key="2">
    <source>
        <dbReference type="Proteomes" id="UP001524499"/>
    </source>
</evidence>
<organism evidence="1 2">
    <name type="scientific">Methylomonas subterranea</name>
    <dbReference type="NCBI Taxonomy" id="2952225"/>
    <lineage>
        <taxon>Bacteria</taxon>
        <taxon>Pseudomonadati</taxon>
        <taxon>Pseudomonadota</taxon>
        <taxon>Gammaproteobacteria</taxon>
        <taxon>Methylococcales</taxon>
        <taxon>Methylococcaceae</taxon>
        <taxon>Methylomonas</taxon>
    </lineage>
</organism>
<keyword evidence="2" id="KW-1185">Reference proteome</keyword>
<evidence type="ECO:0000313" key="1">
    <source>
        <dbReference type="EMBL" id="MCQ8103778.1"/>
    </source>
</evidence>
<comment type="caution">
    <text evidence="1">The sequence shown here is derived from an EMBL/GenBank/DDBJ whole genome shotgun (WGS) entry which is preliminary data.</text>
</comment>